<dbReference type="RefSeq" id="WP_201431814.1">
    <property type="nucleotide sequence ID" value="NZ_JAEQBW010000006.1"/>
</dbReference>
<dbReference type="EMBL" id="JAEQBW010000006">
    <property type="protein sequence ID" value="MBK6266134.1"/>
    <property type="molecule type" value="Genomic_DNA"/>
</dbReference>
<evidence type="ECO:0000313" key="1">
    <source>
        <dbReference type="EMBL" id="MBK6266134.1"/>
    </source>
</evidence>
<accession>A0A934WZZ0</accession>
<reference evidence="1" key="1">
    <citation type="submission" date="2021-01" db="EMBL/GenBank/DDBJ databases">
        <title>Marivirga aurantiaca sp. nov., isolated from intertidal surface sediments.</title>
        <authorList>
            <person name="Zhang M."/>
        </authorList>
    </citation>
    <scope>NUCLEOTIDE SEQUENCE</scope>
    <source>
        <strain evidence="1">S37H4</strain>
    </source>
</reference>
<gene>
    <name evidence="1" type="ORF">JKA74_13905</name>
</gene>
<organism evidence="1 2">
    <name type="scientific">Marivirga aurantiaca</name>
    <dbReference type="NCBI Taxonomy" id="2802615"/>
    <lineage>
        <taxon>Bacteria</taxon>
        <taxon>Pseudomonadati</taxon>
        <taxon>Bacteroidota</taxon>
        <taxon>Cytophagia</taxon>
        <taxon>Cytophagales</taxon>
        <taxon>Marivirgaceae</taxon>
        <taxon>Marivirga</taxon>
    </lineage>
</organism>
<name>A0A934WZZ0_9BACT</name>
<sequence>MEETASSPEIKVIVDTQLRELQFDATASLYDTLYLRLDEQTIKSLASGEVVLNIDFDTSQSTRLDEVELIKKTITLFPGNNYQSFALIKVLANCTTESSSFTILLSVEGDYKMQEELNKTYIINPTYTGFNLSGTYLVSTTTSRNDMGCYTDYELFLDGSYNIAEITEGVAAGAWDLSTADGFILSGCIIDIGYWEDYLNPGTITVNEDGTINYVGGMPYEWIVEIKSGNWDECTGQLSLNFLSGVNSDYKFEHQATYTRIE</sequence>
<dbReference type="Proteomes" id="UP000611723">
    <property type="component" value="Unassembled WGS sequence"/>
</dbReference>
<keyword evidence="2" id="KW-1185">Reference proteome</keyword>
<evidence type="ECO:0000313" key="2">
    <source>
        <dbReference type="Proteomes" id="UP000611723"/>
    </source>
</evidence>
<comment type="caution">
    <text evidence="1">The sequence shown here is derived from an EMBL/GenBank/DDBJ whole genome shotgun (WGS) entry which is preliminary data.</text>
</comment>
<protein>
    <submittedName>
        <fullName evidence="1">Uncharacterized protein</fullName>
    </submittedName>
</protein>
<dbReference type="AlphaFoldDB" id="A0A934WZZ0"/>
<proteinExistence type="predicted"/>